<organism evidence="7 8">
    <name type="scientific">Franzmannia qiaohouensis</name>
    <dbReference type="NCBI Taxonomy" id="1329370"/>
    <lineage>
        <taxon>Bacteria</taxon>
        <taxon>Pseudomonadati</taxon>
        <taxon>Pseudomonadota</taxon>
        <taxon>Gammaproteobacteria</taxon>
        <taxon>Oceanospirillales</taxon>
        <taxon>Halomonadaceae</taxon>
        <taxon>Franzmannia</taxon>
    </lineage>
</organism>
<evidence type="ECO:0000313" key="7">
    <source>
        <dbReference type="EMBL" id="MDR5907121.1"/>
    </source>
</evidence>
<dbReference type="CDD" id="cd12162">
    <property type="entry name" value="2-Hacid_dh_4"/>
    <property type="match status" value="1"/>
</dbReference>
<dbReference type="InterPro" id="IPR006140">
    <property type="entry name" value="D-isomer_DH_NAD-bd"/>
</dbReference>
<comment type="caution">
    <text evidence="7">The sequence shown here is derived from an EMBL/GenBank/DDBJ whole genome shotgun (WGS) entry which is preliminary data.</text>
</comment>
<evidence type="ECO:0000256" key="3">
    <source>
        <dbReference type="ARBA" id="ARBA00023027"/>
    </source>
</evidence>
<evidence type="ECO:0000256" key="1">
    <source>
        <dbReference type="ARBA" id="ARBA00005854"/>
    </source>
</evidence>
<evidence type="ECO:0000259" key="6">
    <source>
        <dbReference type="Pfam" id="PF02826"/>
    </source>
</evidence>
<evidence type="ECO:0000313" key="8">
    <source>
        <dbReference type="Proteomes" id="UP001251374"/>
    </source>
</evidence>
<dbReference type="InterPro" id="IPR006139">
    <property type="entry name" value="D-isomer_2_OHA_DH_cat_dom"/>
</dbReference>
<evidence type="ECO:0000256" key="4">
    <source>
        <dbReference type="RuleBase" id="RU003719"/>
    </source>
</evidence>
<protein>
    <submittedName>
        <fullName evidence="7">D-2-hydroxyacid dehydrogenase</fullName>
    </submittedName>
</protein>
<reference evidence="7 8" key="1">
    <citation type="submission" date="2023-04" db="EMBL/GenBank/DDBJ databases">
        <title>A long-awaited taxogenomic arrangement of the family Halomonadaceae.</title>
        <authorList>
            <person name="De La Haba R."/>
            <person name="Chuvochina M."/>
            <person name="Wittouck S."/>
            <person name="Arahal D.R."/>
            <person name="Sanchez-Porro C."/>
            <person name="Hugenholtz P."/>
            <person name="Ventosa A."/>
        </authorList>
    </citation>
    <scope>NUCLEOTIDE SEQUENCE [LARGE SCALE GENOMIC DNA]</scope>
    <source>
        <strain evidence="7 8">DSM 26770</strain>
    </source>
</reference>
<dbReference type="SUPFAM" id="SSF51735">
    <property type="entry name" value="NAD(P)-binding Rossmann-fold domains"/>
    <property type="match status" value="1"/>
</dbReference>
<dbReference type="Gene3D" id="3.40.50.720">
    <property type="entry name" value="NAD(P)-binding Rossmann-like Domain"/>
    <property type="match status" value="2"/>
</dbReference>
<name>A0ABU1HIK2_9GAMM</name>
<dbReference type="InterPro" id="IPR029753">
    <property type="entry name" value="D-isomer_DH_CS"/>
</dbReference>
<accession>A0ABU1HIK2</accession>
<dbReference type="Proteomes" id="UP001251374">
    <property type="component" value="Unassembled WGS sequence"/>
</dbReference>
<proteinExistence type="inferred from homology"/>
<comment type="similarity">
    <text evidence="1 4">Belongs to the D-isomer specific 2-hydroxyacid dehydrogenase family.</text>
</comment>
<keyword evidence="8" id="KW-1185">Reference proteome</keyword>
<dbReference type="InterPro" id="IPR050418">
    <property type="entry name" value="D-iso_2-hydroxyacid_DH_PdxB"/>
</dbReference>
<sequence>MSTVKIVFLDRDTLSPEVVLRDLSFPHQMVVYRRTEPHQVGERISDADVVITNKVPIKEADISQASQLKLIAVAATGYDAIALEACKAAGVSVCNVRNYAINSVPEHTFSLILALRRSLVQYRQSVLDGRWEDSGQFCYFDYPVGDLSGTTLGVVGDGVLGKAVAKLGEAFGMKVLFSSHKGVSGMGSLYTPFEDVIRTSDVITLHCPLTASTRNMISFQEFSNMKRQPLIINTARGGLVDEEALEYALDTKQIGGAGFDVVTKEPPGQSHIMRSLANRPNVIVTPHVAWASVEAVQGLADQLIGNIEEYWKGCARNVVV</sequence>
<dbReference type="Pfam" id="PF02826">
    <property type="entry name" value="2-Hacid_dh_C"/>
    <property type="match status" value="1"/>
</dbReference>
<evidence type="ECO:0000256" key="2">
    <source>
        <dbReference type="ARBA" id="ARBA00023002"/>
    </source>
</evidence>
<dbReference type="EMBL" id="JARWAM010000014">
    <property type="protein sequence ID" value="MDR5907121.1"/>
    <property type="molecule type" value="Genomic_DNA"/>
</dbReference>
<gene>
    <name evidence="7" type="ORF">QC821_17710</name>
</gene>
<dbReference type="PANTHER" id="PTHR43761:SF1">
    <property type="entry name" value="D-ISOMER SPECIFIC 2-HYDROXYACID DEHYDROGENASE CATALYTIC DOMAIN-CONTAINING PROTEIN-RELATED"/>
    <property type="match status" value="1"/>
</dbReference>
<dbReference type="Pfam" id="PF00389">
    <property type="entry name" value="2-Hacid_dh"/>
    <property type="match status" value="1"/>
</dbReference>
<dbReference type="PANTHER" id="PTHR43761">
    <property type="entry name" value="D-ISOMER SPECIFIC 2-HYDROXYACID DEHYDROGENASE FAMILY PROTEIN (AFU_ORTHOLOGUE AFUA_1G13630)"/>
    <property type="match status" value="1"/>
</dbReference>
<keyword evidence="2 4" id="KW-0560">Oxidoreductase</keyword>
<keyword evidence="3" id="KW-0520">NAD</keyword>
<evidence type="ECO:0000259" key="5">
    <source>
        <dbReference type="Pfam" id="PF00389"/>
    </source>
</evidence>
<dbReference type="RefSeq" id="WP_309724243.1">
    <property type="nucleotide sequence ID" value="NZ_JARWAM010000014.1"/>
</dbReference>
<dbReference type="InterPro" id="IPR036291">
    <property type="entry name" value="NAD(P)-bd_dom_sf"/>
</dbReference>
<dbReference type="PROSITE" id="PS00670">
    <property type="entry name" value="D_2_HYDROXYACID_DH_2"/>
    <property type="match status" value="1"/>
</dbReference>
<feature type="domain" description="D-isomer specific 2-hydroxyacid dehydrogenase NAD-binding" evidence="6">
    <location>
        <begin position="109"/>
        <end position="289"/>
    </location>
</feature>
<dbReference type="SUPFAM" id="SSF52283">
    <property type="entry name" value="Formate/glycerate dehydrogenase catalytic domain-like"/>
    <property type="match status" value="1"/>
</dbReference>
<feature type="domain" description="D-isomer specific 2-hydroxyacid dehydrogenase catalytic" evidence="5">
    <location>
        <begin position="28"/>
        <end position="319"/>
    </location>
</feature>